<dbReference type="GO" id="GO:1901135">
    <property type="term" value="P:carbohydrate derivative metabolic process"/>
    <property type="evidence" value="ECO:0007669"/>
    <property type="project" value="InterPro"/>
</dbReference>
<dbReference type="InterPro" id="IPR047640">
    <property type="entry name" value="RpiR-like"/>
</dbReference>
<dbReference type="InterPro" id="IPR009057">
    <property type="entry name" value="Homeodomain-like_sf"/>
</dbReference>
<evidence type="ECO:0000256" key="1">
    <source>
        <dbReference type="ARBA" id="ARBA00023015"/>
    </source>
</evidence>
<dbReference type="GO" id="GO:0097367">
    <property type="term" value="F:carbohydrate derivative binding"/>
    <property type="evidence" value="ECO:0007669"/>
    <property type="project" value="InterPro"/>
</dbReference>
<dbReference type="Pfam" id="PF01380">
    <property type="entry name" value="SIS"/>
    <property type="match status" value="1"/>
</dbReference>
<dbReference type="AlphaFoldDB" id="A0A1H5MMF0"/>
<dbReference type="CDD" id="cd05013">
    <property type="entry name" value="SIS_RpiR"/>
    <property type="match status" value="1"/>
</dbReference>
<name>A0A1H5MMF0_RHOJO</name>
<keyword evidence="1" id="KW-0805">Transcription regulation</keyword>
<dbReference type="EMBL" id="FNTL01000005">
    <property type="protein sequence ID" value="SEE89811.1"/>
    <property type="molecule type" value="Genomic_DNA"/>
</dbReference>
<protein>
    <submittedName>
        <fullName evidence="6">DNA-binding transcriptional regulator, MurR/RpiR family, contains HTH and SIS domains</fullName>
    </submittedName>
</protein>
<gene>
    <name evidence="6" type="ORF">SAMN04490220_9077</name>
</gene>
<keyword evidence="3" id="KW-0804">Transcription</keyword>
<dbReference type="PANTHER" id="PTHR30514:SF1">
    <property type="entry name" value="HTH-TYPE TRANSCRIPTIONAL REGULATOR HEXR-RELATED"/>
    <property type="match status" value="1"/>
</dbReference>
<dbReference type="Proteomes" id="UP000183407">
    <property type="component" value="Unassembled WGS sequence"/>
</dbReference>
<dbReference type="InterPro" id="IPR001347">
    <property type="entry name" value="SIS_dom"/>
</dbReference>
<evidence type="ECO:0000313" key="7">
    <source>
        <dbReference type="Proteomes" id="UP000183407"/>
    </source>
</evidence>
<organism evidence="6 7">
    <name type="scientific">Rhodococcus jostii</name>
    <dbReference type="NCBI Taxonomy" id="132919"/>
    <lineage>
        <taxon>Bacteria</taxon>
        <taxon>Bacillati</taxon>
        <taxon>Actinomycetota</taxon>
        <taxon>Actinomycetes</taxon>
        <taxon>Mycobacteriales</taxon>
        <taxon>Nocardiaceae</taxon>
        <taxon>Rhodococcus</taxon>
    </lineage>
</organism>
<evidence type="ECO:0000259" key="5">
    <source>
        <dbReference type="PROSITE" id="PS51464"/>
    </source>
</evidence>
<reference evidence="7" key="1">
    <citation type="submission" date="2016-10" db="EMBL/GenBank/DDBJ databases">
        <authorList>
            <person name="Varghese N."/>
        </authorList>
    </citation>
    <scope>NUCLEOTIDE SEQUENCE [LARGE SCALE GENOMIC DNA]</scope>
    <source>
        <strain evidence="7">DSM 44719</strain>
    </source>
</reference>
<feature type="domain" description="HTH rpiR-type" evidence="4">
    <location>
        <begin position="1"/>
        <end position="57"/>
    </location>
</feature>
<sequence>MADVCVEQSRAVAWWSVAELAEHAGTSTATVTRACQRLGFSGFQHLRTLLVRELGAATVPLIDPSSGCRDGAGDLQAAFAEMATDVAGALAPLDDGAFDRAVRVLASADRILVIGNGGSGASAAAMAVHFVLNGRTAVAPTDAVIQQMTAAHLTSRDVCLVVGDSGTDSATLGPAESARAAGATVVGVARSPLVELSDISLVIGRGTGCPDELGRSATVVQFAFLITLQIAVCRDGLRR</sequence>
<keyword evidence="2 6" id="KW-0238">DNA-binding</keyword>
<dbReference type="Gene3D" id="1.10.10.10">
    <property type="entry name" value="Winged helix-like DNA-binding domain superfamily/Winged helix DNA-binding domain"/>
    <property type="match status" value="1"/>
</dbReference>
<dbReference type="InterPro" id="IPR036388">
    <property type="entry name" value="WH-like_DNA-bd_sf"/>
</dbReference>
<dbReference type="PROSITE" id="PS51071">
    <property type="entry name" value="HTH_RPIR"/>
    <property type="match status" value="1"/>
</dbReference>
<dbReference type="InterPro" id="IPR035472">
    <property type="entry name" value="RpiR-like_SIS"/>
</dbReference>
<dbReference type="SUPFAM" id="SSF53697">
    <property type="entry name" value="SIS domain"/>
    <property type="match status" value="1"/>
</dbReference>
<dbReference type="InterPro" id="IPR000281">
    <property type="entry name" value="HTH_RpiR"/>
</dbReference>
<evidence type="ECO:0000259" key="4">
    <source>
        <dbReference type="PROSITE" id="PS51071"/>
    </source>
</evidence>
<dbReference type="GO" id="GO:0003700">
    <property type="term" value="F:DNA-binding transcription factor activity"/>
    <property type="evidence" value="ECO:0007669"/>
    <property type="project" value="InterPro"/>
</dbReference>
<dbReference type="GO" id="GO:0003677">
    <property type="term" value="F:DNA binding"/>
    <property type="evidence" value="ECO:0007669"/>
    <property type="project" value="UniProtKB-KW"/>
</dbReference>
<dbReference type="Gene3D" id="3.40.50.10490">
    <property type="entry name" value="Glucose-6-phosphate isomerase like protein, domain 1"/>
    <property type="match status" value="1"/>
</dbReference>
<accession>A0A1H5MMF0</accession>
<evidence type="ECO:0000256" key="3">
    <source>
        <dbReference type="ARBA" id="ARBA00023163"/>
    </source>
</evidence>
<dbReference type="PROSITE" id="PS51464">
    <property type="entry name" value="SIS"/>
    <property type="match status" value="1"/>
</dbReference>
<feature type="domain" description="SIS" evidence="5">
    <location>
        <begin position="101"/>
        <end position="239"/>
    </location>
</feature>
<evidence type="ECO:0000313" key="6">
    <source>
        <dbReference type="EMBL" id="SEE89811.1"/>
    </source>
</evidence>
<dbReference type="Pfam" id="PF01418">
    <property type="entry name" value="HTH_6"/>
    <property type="match status" value="1"/>
</dbReference>
<dbReference type="SUPFAM" id="SSF46689">
    <property type="entry name" value="Homeodomain-like"/>
    <property type="match status" value="1"/>
</dbReference>
<dbReference type="InterPro" id="IPR046348">
    <property type="entry name" value="SIS_dom_sf"/>
</dbReference>
<dbReference type="PANTHER" id="PTHR30514">
    <property type="entry name" value="GLUCOKINASE"/>
    <property type="match status" value="1"/>
</dbReference>
<evidence type="ECO:0000256" key="2">
    <source>
        <dbReference type="ARBA" id="ARBA00023125"/>
    </source>
</evidence>
<proteinExistence type="predicted"/>